<evidence type="ECO:0000313" key="12">
    <source>
        <dbReference type="EMBL" id="MPY66995.1"/>
    </source>
</evidence>
<keyword evidence="4 7" id="KW-0479">Metal-binding</keyword>
<dbReference type="SUPFAM" id="SSF55957">
    <property type="entry name" value="Phosphoglucomutase, C-terminal domain"/>
    <property type="match status" value="1"/>
</dbReference>
<keyword evidence="5 7" id="KW-0460">Magnesium</keyword>
<keyword evidence="6 12" id="KW-0413">Isomerase</keyword>
<dbReference type="Proteomes" id="UP000484842">
    <property type="component" value="Unassembled WGS sequence"/>
</dbReference>
<dbReference type="CDD" id="cd05801">
    <property type="entry name" value="PGM_like3"/>
    <property type="match status" value="1"/>
</dbReference>
<evidence type="ECO:0000256" key="7">
    <source>
        <dbReference type="RuleBase" id="RU004326"/>
    </source>
</evidence>
<dbReference type="SUPFAM" id="SSF53738">
    <property type="entry name" value="Phosphoglucomutase, first 3 domains"/>
    <property type="match status" value="3"/>
</dbReference>
<dbReference type="EC" id="5.4.2.2" evidence="12"/>
<evidence type="ECO:0000259" key="11">
    <source>
        <dbReference type="Pfam" id="PF02880"/>
    </source>
</evidence>
<dbReference type="InterPro" id="IPR005846">
    <property type="entry name" value="A-D-PHexomutase_a/b/a-III"/>
</dbReference>
<dbReference type="PROSITE" id="PS00710">
    <property type="entry name" value="PGM_PMM"/>
    <property type="match status" value="1"/>
</dbReference>
<comment type="caution">
    <text evidence="12">The sequence shown here is derived from an EMBL/GenBank/DDBJ whole genome shotgun (WGS) entry which is preliminary data.</text>
</comment>
<dbReference type="Gene3D" id="3.40.120.10">
    <property type="entry name" value="Alpha-D-Glucose-1,6-Bisphosphate, subunit A, domain 3"/>
    <property type="match status" value="3"/>
</dbReference>
<dbReference type="InterPro" id="IPR016066">
    <property type="entry name" value="A-D-PHexomutase_CS"/>
</dbReference>
<reference evidence="12 13" key="1">
    <citation type="submission" date="2019-10" db="EMBL/GenBank/DDBJ databases">
        <title>Deinococcus sp. isolated from soil.</title>
        <authorList>
            <person name="Li Y."/>
            <person name="Wang J."/>
        </authorList>
    </citation>
    <scope>NUCLEOTIDE SEQUENCE [LARGE SCALE GENOMIC DNA]</scope>
    <source>
        <strain evidence="12 13">SDU3-2</strain>
    </source>
</reference>
<dbReference type="InterPro" id="IPR005843">
    <property type="entry name" value="A-D-PHexomutase_C"/>
</dbReference>
<evidence type="ECO:0000256" key="6">
    <source>
        <dbReference type="ARBA" id="ARBA00023235"/>
    </source>
</evidence>
<dbReference type="GO" id="GO:0004614">
    <property type="term" value="F:phosphoglucomutase activity"/>
    <property type="evidence" value="ECO:0007669"/>
    <property type="project" value="UniProtKB-EC"/>
</dbReference>
<dbReference type="GO" id="GO:0005975">
    <property type="term" value="P:carbohydrate metabolic process"/>
    <property type="evidence" value="ECO:0007669"/>
    <property type="project" value="InterPro"/>
</dbReference>
<dbReference type="Pfam" id="PF02879">
    <property type="entry name" value="PGM_PMM_II"/>
    <property type="match status" value="1"/>
</dbReference>
<dbReference type="InterPro" id="IPR005844">
    <property type="entry name" value="A-D-PHexomutase_a/b/a-I"/>
</dbReference>
<dbReference type="Pfam" id="PF00408">
    <property type="entry name" value="PGM_PMM_IV"/>
    <property type="match status" value="1"/>
</dbReference>
<comment type="similarity">
    <text evidence="2 7">Belongs to the phosphohexose mutase family.</text>
</comment>
<evidence type="ECO:0000313" key="13">
    <source>
        <dbReference type="Proteomes" id="UP000484842"/>
    </source>
</evidence>
<dbReference type="EMBL" id="WBSL01000003">
    <property type="protein sequence ID" value="MPY66995.1"/>
    <property type="molecule type" value="Genomic_DNA"/>
</dbReference>
<evidence type="ECO:0000256" key="4">
    <source>
        <dbReference type="ARBA" id="ARBA00022723"/>
    </source>
</evidence>
<keyword evidence="13" id="KW-1185">Reference proteome</keyword>
<evidence type="ECO:0000256" key="2">
    <source>
        <dbReference type="ARBA" id="ARBA00010231"/>
    </source>
</evidence>
<evidence type="ECO:0000256" key="3">
    <source>
        <dbReference type="ARBA" id="ARBA00022553"/>
    </source>
</evidence>
<dbReference type="RefSeq" id="WP_152871305.1">
    <property type="nucleotide sequence ID" value="NZ_WBSL01000003.1"/>
</dbReference>
<evidence type="ECO:0000256" key="1">
    <source>
        <dbReference type="ARBA" id="ARBA00001946"/>
    </source>
</evidence>
<dbReference type="InterPro" id="IPR005852">
    <property type="entry name" value="PGM_a-D-Glc-sp"/>
</dbReference>
<evidence type="ECO:0000259" key="10">
    <source>
        <dbReference type="Pfam" id="PF02879"/>
    </source>
</evidence>
<dbReference type="InterPro" id="IPR036900">
    <property type="entry name" value="A-D-PHexomutase_C_sf"/>
</dbReference>
<dbReference type="GO" id="GO:0006166">
    <property type="term" value="P:purine ribonucleoside salvage"/>
    <property type="evidence" value="ECO:0007669"/>
    <property type="project" value="TreeGrafter"/>
</dbReference>
<sequence>MTLHDLAGQPAPPSLLTNIPRLVAHYYVTRPDPQNAAQRVSFGTSGHRGTSLNGSFNEAHILAVSQAVAEHRAAVGITGPLYLGLDTHALSEPAWMTALQVLVANGVRVRAQPGFFTPTPLISHAILNHNRAGGDGTADGIVITPSHNPPQDGGFKYNPPSGGPADTDVTKGVQARANALLEGGLREVKRVGLDDALDTLEPFDFIAPYVAELGEVVDLAAIRESGVRLGVDPLGGASLPVWEAIRDAHGLNLTIVNETVDPRFAFMPVDRDGKIRMDCSSPYAMAGLLRLKDDFDVAVGNDPDADRHGIVTPDGLMNPNHYLAVMIDYLFQNRPGWSADAGVGKTLVSSALIDRVAAGLGRRLVEVPVGFKYFVEGLLTGSLGFGGEESAGASFLRMNGGAWTTDKDGIIPGLLAAEITAKTGQTPSQRFAALTERYGETAYDRQDAPANAAQKKVLSNLSPEQVTASTLAGDPITARLTRAPGNGEPIGGLKVTTEHAWFAARPSGTEDVYKIYAESFGGEEHLRRVMEEAREVVAAAFRAGGAE</sequence>
<dbReference type="AlphaFoldDB" id="A0A7X1NWG7"/>
<dbReference type="Gene3D" id="3.30.310.50">
    <property type="entry name" value="Alpha-D-phosphohexomutase, C-terminal domain"/>
    <property type="match status" value="1"/>
</dbReference>
<dbReference type="NCBIfam" id="TIGR01132">
    <property type="entry name" value="pgm"/>
    <property type="match status" value="1"/>
</dbReference>
<comment type="cofactor">
    <cofactor evidence="1">
        <name>Mg(2+)</name>
        <dbReference type="ChEBI" id="CHEBI:18420"/>
    </cofactor>
</comment>
<evidence type="ECO:0000256" key="5">
    <source>
        <dbReference type="ARBA" id="ARBA00022842"/>
    </source>
</evidence>
<feature type="domain" description="Alpha-D-phosphohexomutase alpha/beta/alpha" evidence="10">
    <location>
        <begin position="208"/>
        <end position="315"/>
    </location>
</feature>
<feature type="domain" description="Alpha-D-phosphohexomutase alpha/beta/alpha" evidence="11">
    <location>
        <begin position="318"/>
        <end position="438"/>
    </location>
</feature>
<organism evidence="12 13">
    <name type="scientific">Deinococcus terrestris</name>
    <dbReference type="NCBI Taxonomy" id="2651870"/>
    <lineage>
        <taxon>Bacteria</taxon>
        <taxon>Thermotogati</taxon>
        <taxon>Deinococcota</taxon>
        <taxon>Deinococci</taxon>
        <taxon>Deinococcales</taxon>
        <taxon>Deinococcaceae</taxon>
        <taxon>Deinococcus</taxon>
    </lineage>
</organism>
<dbReference type="GO" id="GO:0000287">
    <property type="term" value="F:magnesium ion binding"/>
    <property type="evidence" value="ECO:0007669"/>
    <property type="project" value="InterPro"/>
</dbReference>
<gene>
    <name evidence="12" type="ORF">F8S09_09885</name>
</gene>
<dbReference type="PANTHER" id="PTHR45745:SF1">
    <property type="entry name" value="PHOSPHOGLUCOMUTASE 2B-RELATED"/>
    <property type="match status" value="1"/>
</dbReference>
<proteinExistence type="inferred from homology"/>
<dbReference type="InterPro" id="IPR016055">
    <property type="entry name" value="A-D-PHexomutase_a/b/a-I/II/III"/>
</dbReference>
<evidence type="ECO:0000259" key="9">
    <source>
        <dbReference type="Pfam" id="PF02878"/>
    </source>
</evidence>
<dbReference type="Pfam" id="PF02880">
    <property type="entry name" value="PGM_PMM_III"/>
    <property type="match status" value="1"/>
</dbReference>
<evidence type="ECO:0000259" key="8">
    <source>
        <dbReference type="Pfam" id="PF00408"/>
    </source>
</evidence>
<dbReference type="InterPro" id="IPR005845">
    <property type="entry name" value="A-D-PHexomutase_a/b/a-II"/>
</dbReference>
<dbReference type="PANTHER" id="PTHR45745">
    <property type="entry name" value="PHOSPHOMANNOMUTASE 45A"/>
    <property type="match status" value="1"/>
</dbReference>
<dbReference type="Pfam" id="PF02878">
    <property type="entry name" value="PGM_PMM_I"/>
    <property type="match status" value="1"/>
</dbReference>
<accession>A0A7X1NWG7</accession>
<protein>
    <submittedName>
        <fullName evidence="12">Alpha-D-glucose phosphate-specific phosphoglucomutase</fullName>
        <ecNumber evidence="12">5.4.2.2</ecNumber>
    </submittedName>
</protein>
<keyword evidence="3" id="KW-0597">Phosphoprotein</keyword>
<dbReference type="GO" id="GO:0008973">
    <property type="term" value="F:phosphopentomutase activity"/>
    <property type="evidence" value="ECO:0007669"/>
    <property type="project" value="TreeGrafter"/>
</dbReference>
<feature type="domain" description="Alpha-D-phosphohexomutase alpha/beta/alpha" evidence="9">
    <location>
        <begin position="40"/>
        <end position="179"/>
    </location>
</feature>
<feature type="domain" description="Alpha-D-phosphohexomutase C-terminal" evidence="8">
    <location>
        <begin position="488"/>
        <end position="535"/>
    </location>
</feature>
<name>A0A7X1NWG7_9DEIO</name>